<feature type="region of interest" description="Disordered" evidence="7">
    <location>
        <begin position="1"/>
        <end position="97"/>
    </location>
</feature>
<dbReference type="InterPro" id="IPR027417">
    <property type="entry name" value="P-loop_NTPase"/>
</dbReference>
<keyword evidence="2" id="KW-0547">Nucleotide-binding</keyword>
<keyword evidence="4" id="KW-0378">Hydrolase</keyword>
<evidence type="ECO:0000256" key="6">
    <source>
        <dbReference type="ARBA" id="ARBA00022840"/>
    </source>
</evidence>
<dbReference type="EMBL" id="KN832877">
    <property type="protein sequence ID" value="KIN00222.1"/>
    <property type="molecule type" value="Genomic_DNA"/>
</dbReference>
<dbReference type="InterPro" id="IPR019786">
    <property type="entry name" value="Zinc_finger_PHD-type_CS"/>
</dbReference>
<dbReference type="GO" id="GO:0005524">
    <property type="term" value="F:ATP binding"/>
    <property type="evidence" value="ECO:0007669"/>
    <property type="project" value="InterPro"/>
</dbReference>
<feature type="region of interest" description="Disordered" evidence="7">
    <location>
        <begin position="1123"/>
        <end position="1146"/>
    </location>
</feature>
<keyword evidence="3" id="KW-0863">Zinc-finger</keyword>
<feature type="compositionally biased region" description="Acidic residues" evidence="7">
    <location>
        <begin position="37"/>
        <end position="51"/>
    </location>
</feature>
<keyword evidence="11" id="KW-1185">Reference proteome</keyword>
<dbReference type="HOGENOM" id="CLU_000315_32_0_1"/>
<organism evidence="10 11">
    <name type="scientific">Oidiodendron maius (strain Zn)</name>
    <dbReference type="NCBI Taxonomy" id="913774"/>
    <lineage>
        <taxon>Eukaryota</taxon>
        <taxon>Fungi</taxon>
        <taxon>Dikarya</taxon>
        <taxon>Ascomycota</taxon>
        <taxon>Pezizomycotina</taxon>
        <taxon>Leotiomycetes</taxon>
        <taxon>Leotiomycetes incertae sedis</taxon>
        <taxon>Myxotrichaceae</taxon>
        <taxon>Oidiodendron</taxon>
    </lineage>
</organism>
<protein>
    <submittedName>
        <fullName evidence="10">Uncharacterized protein</fullName>
    </submittedName>
</protein>
<dbReference type="PROSITE" id="PS51194">
    <property type="entry name" value="HELICASE_CTER"/>
    <property type="match status" value="1"/>
</dbReference>
<dbReference type="GO" id="GO:0008270">
    <property type="term" value="F:zinc ion binding"/>
    <property type="evidence" value="ECO:0007669"/>
    <property type="project" value="UniProtKB-KW"/>
</dbReference>
<dbReference type="Pfam" id="PF00271">
    <property type="entry name" value="Helicase_C"/>
    <property type="match status" value="1"/>
</dbReference>
<accession>A0A0C3HD23</accession>
<keyword evidence="1" id="KW-0479">Metal-binding</keyword>
<evidence type="ECO:0000313" key="11">
    <source>
        <dbReference type="Proteomes" id="UP000054321"/>
    </source>
</evidence>
<dbReference type="SMART" id="SM00490">
    <property type="entry name" value="HELICc"/>
    <property type="match status" value="1"/>
</dbReference>
<dbReference type="GO" id="GO:0016787">
    <property type="term" value="F:hydrolase activity"/>
    <property type="evidence" value="ECO:0007669"/>
    <property type="project" value="UniProtKB-KW"/>
</dbReference>
<feature type="compositionally biased region" description="Polar residues" evidence="7">
    <location>
        <begin position="70"/>
        <end position="89"/>
    </location>
</feature>
<dbReference type="CDD" id="cd18793">
    <property type="entry name" value="SF2_C_SNF"/>
    <property type="match status" value="1"/>
</dbReference>
<gene>
    <name evidence="10" type="ORF">OIDMADRAFT_164463</name>
</gene>
<evidence type="ECO:0000256" key="4">
    <source>
        <dbReference type="ARBA" id="ARBA00022801"/>
    </source>
</evidence>
<dbReference type="InterPro" id="IPR014001">
    <property type="entry name" value="Helicase_ATP-bd"/>
</dbReference>
<dbReference type="PROSITE" id="PS01359">
    <property type="entry name" value="ZF_PHD_1"/>
    <property type="match status" value="1"/>
</dbReference>
<dbReference type="Proteomes" id="UP000054321">
    <property type="component" value="Unassembled WGS sequence"/>
</dbReference>
<dbReference type="Gene3D" id="3.30.40.10">
    <property type="entry name" value="Zinc/RING finger domain, C3HC4 (zinc finger)"/>
    <property type="match status" value="1"/>
</dbReference>
<dbReference type="AlphaFoldDB" id="A0A0C3HD23"/>
<keyword evidence="6" id="KW-0067">ATP-binding</keyword>
<dbReference type="SMART" id="SM00249">
    <property type="entry name" value="PHD"/>
    <property type="match status" value="1"/>
</dbReference>
<dbReference type="Pfam" id="PF00176">
    <property type="entry name" value="SNF2-rel_dom"/>
    <property type="match status" value="1"/>
</dbReference>
<evidence type="ECO:0000313" key="10">
    <source>
        <dbReference type="EMBL" id="KIN00222.1"/>
    </source>
</evidence>
<dbReference type="InterPro" id="IPR000330">
    <property type="entry name" value="SNF2_N"/>
</dbReference>
<dbReference type="Gene3D" id="3.40.50.10810">
    <property type="entry name" value="Tandem AAA-ATPase domain"/>
    <property type="match status" value="1"/>
</dbReference>
<dbReference type="SUPFAM" id="SSF57903">
    <property type="entry name" value="FYVE/PHD zinc finger"/>
    <property type="match status" value="1"/>
</dbReference>
<dbReference type="InterPro" id="IPR011011">
    <property type="entry name" value="Znf_FYVE_PHD"/>
</dbReference>
<dbReference type="InterPro" id="IPR038718">
    <property type="entry name" value="SNF2-like_sf"/>
</dbReference>
<keyword evidence="5" id="KW-0862">Zinc</keyword>
<evidence type="ECO:0000259" key="9">
    <source>
        <dbReference type="PROSITE" id="PS51194"/>
    </source>
</evidence>
<feature type="domain" description="Helicase ATP-binding" evidence="8">
    <location>
        <begin position="193"/>
        <end position="403"/>
    </location>
</feature>
<evidence type="ECO:0000256" key="1">
    <source>
        <dbReference type="ARBA" id="ARBA00022723"/>
    </source>
</evidence>
<dbReference type="InterPro" id="IPR001965">
    <property type="entry name" value="Znf_PHD"/>
</dbReference>
<feature type="compositionally biased region" description="Polar residues" evidence="7">
    <location>
        <begin position="7"/>
        <end position="31"/>
    </location>
</feature>
<feature type="domain" description="Helicase C-terminal" evidence="9">
    <location>
        <begin position="610"/>
        <end position="768"/>
    </location>
</feature>
<dbReference type="InParanoid" id="A0A0C3HD23"/>
<dbReference type="PROSITE" id="PS51192">
    <property type="entry name" value="HELICASE_ATP_BIND_1"/>
    <property type="match status" value="1"/>
</dbReference>
<reference evidence="10 11" key="1">
    <citation type="submission" date="2014-04" db="EMBL/GenBank/DDBJ databases">
        <authorList>
            <consortium name="DOE Joint Genome Institute"/>
            <person name="Kuo A."/>
            <person name="Martino E."/>
            <person name="Perotto S."/>
            <person name="Kohler A."/>
            <person name="Nagy L.G."/>
            <person name="Floudas D."/>
            <person name="Copeland A."/>
            <person name="Barry K.W."/>
            <person name="Cichocki N."/>
            <person name="Veneault-Fourrey C."/>
            <person name="LaButti K."/>
            <person name="Lindquist E.A."/>
            <person name="Lipzen A."/>
            <person name="Lundell T."/>
            <person name="Morin E."/>
            <person name="Murat C."/>
            <person name="Sun H."/>
            <person name="Tunlid A."/>
            <person name="Henrissat B."/>
            <person name="Grigoriev I.V."/>
            <person name="Hibbett D.S."/>
            <person name="Martin F."/>
            <person name="Nordberg H.P."/>
            <person name="Cantor M.N."/>
            <person name="Hua S.X."/>
        </authorList>
    </citation>
    <scope>NUCLEOTIDE SEQUENCE [LARGE SCALE GENOMIC DNA]</scope>
    <source>
        <strain evidence="10 11">Zn</strain>
    </source>
</reference>
<evidence type="ECO:0000256" key="7">
    <source>
        <dbReference type="SAM" id="MobiDB-lite"/>
    </source>
</evidence>
<dbReference type="InterPro" id="IPR001650">
    <property type="entry name" value="Helicase_C-like"/>
</dbReference>
<dbReference type="PANTHER" id="PTHR10799">
    <property type="entry name" value="SNF2/RAD54 HELICASE FAMILY"/>
    <property type="match status" value="1"/>
</dbReference>
<dbReference type="InterPro" id="IPR013083">
    <property type="entry name" value="Znf_RING/FYVE/PHD"/>
</dbReference>
<dbReference type="SMART" id="SM00487">
    <property type="entry name" value="DEXDc"/>
    <property type="match status" value="1"/>
</dbReference>
<dbReference type="InterPro" id="IPR049730">
    <property type="entry name" value="SNF2/RAD54-like_C"/>
</dbReference>
<dbReference type="STRING" id="913774.A0A0C3HD23"/>
<evidence type="ECO:0000259" key="8">
    <source>
        <dbReference type="PROSITE" id="PS51192"/>
    </source>
</evidence>
<evidence type="ECO:0000256" key="3">
    <source>
        <dbReference type="ARBA" id="ARBA00022771"/>
    </source>
</evidence>
<evidence type="ECO:0000256" key="2">
    <source>
        <dbReference type="ARBA" id="ARBA00022741"/>
    </source>
</evidence>
<evidence type="ECO:0000256" key="5">
    <source>
        <dbReference type="ARBA" id="ARBA00022833"/>
    </source>
</evidence>
<name>A0A0C3HD23_OIDMZ</name>
<reference evidence="11" key="2">
    <citation type="submission" date="2015-01" db="EMBL/GenBank/DDBJ databases">
        <title>Evolutionary Origins and Diversification of the Mycorrhizal Mutualists.</title>
        <authorList>
            <consortium name="DOE Joint Genome Institute"/>
            <consortium name="Mycorrhizal Genomics Consortium"/>
            <person name="Kohler A."/>
            <person name="Kuo A."/>
            <person name="Nagy L.G."/>
            <person name="Floudas D."/>
            <person name="Copeland A."/>
            <person name="Barry K.W."/>
            <person name="Cichocki N."/>
            <person name="Veneault-Fourrey C."/>
            <person name="LaButti K."/>
            <person name="Lindquist E.A."/>
            <person name="Lipzen A."/>
            <person name="Lundell T."/>
            <person name="Morin E."/>
            <person name="Murat C."/>
            <person name="Riley R."/>
            <person name="Ohm R."/>
            <person name="Sun H."/>
            <person name="Tunlid A."/>
            <person name="Henrissat B."/>
            <person name="Grigoriev I.V."/>
            <person name="Hibbett D.S."/>
            <person name="Martin F."/>
        </authorList>
    </citation>
    <scope>NUCLEOTIDE SEQUENCE [LARGE SCALE GENOMIC DNA]</scope>
    <source>
        <strain evidence="11">Zn</strain>
    </source>
</reference>
<sequence>MDRVTRKAQSPVNYAESEASSNPTTFETPPGQQLIDLDQDELQDEDWDEDSTIQCTPVPRRGLRERKSTLKASENVQLPQQQNQTPSDTESIDKLAGGDLTPVINSRTAIRQEIAIKTTAYRERFLIEKKDLWLPLLPQNNYIQKLVEKQNQLSAEQIARLRPVSPYEEIETQPHGVTATMKPYQLSGLSFLVYLHRNGLGGILGDEMGLGKTLQTLSLIQYLKENDLKGGKGRHQRPCLVICPLSVLSSWIAEARKWTPKLKVIRFHGPNRERIRLKKVVAGDIDLHGNVTAQAKSKHKTRRRAAGKVVINLDTDSEDEADVGVDLVVTTYECYRAEHSWFKKAFIWRWAILDEGHAVKNHTSLVAKSLQGLRAEYRLILTGTPLQNNLSELWSLFHWLYPEVFTVQTRELFDRSFNLSKGQYSNVVLEHSRHLLELIMLRRMKSSPGVDLNLPSKTEVLLFVPLAPMQRFWYSRMITKADQGLVDELFRNMKTKEERDIISQKEDEKMEVALLQQKAEALEILNNSTLVGSDAWEETRTILAQTIEREQLKGEDGPKKSAWQKLMNLLMQLRKICNHPYQIPHAEPEPYETGDHVITSSGKFIVLEKLLRELVINQKKKILIFSGFTKMLDLVEELLLLVGGDGSRFLSVRIDGATCRARRNLGIRMFNNLETNYRVMLISTRAGGLGINLASASDVVLLDQDWNPQITLQAEARAHRIGQKNPVTVYKLVSQGTVEEQMMGRIQKKLYLSAKVTETMEDIHTKFGVSAGKRMRSNVPTSDDSMPQLNTSQLMTLVRRGASAISRPEIDVSEMLSWDWDTTVLKCKDQPADISVKKDIVEDGQLDEEEENRWLTEMERVESSIFDGKRLNKTKNMSNKEIAKEYLDHASRRENKNTTVIVDGFAISKESMSCGEWEAVPTLAGKNPSLAEHKRQGKPAIEPQSHCQVCMDGGELYCCQLCPRAYHLNCLELEFQDKAKSWQFNCPQHECHDCAQKTTDAGGMLYRCRWCEQAFCEDCIDWDNTTLIGDNLIEYELLGYPEIMQAFYIQCSSCTENFKQNPEDKKVCDDLAEGFCVEHEKLFGNFEPMESDLSTRAGSFTDATTIETPGVCTPDEVDDVELLSSSKKRKSETEDLGSAKKVKMDV</sequence>
<dbReference type="Gene3D" id="3.40.50.300">
    <property type="entry name" value="P-loop containing nucleotide triphosphate hydrolases"/>
    <property type="match status" value="1"/>
</dbReference>
<dbReference type="CDD" id="cd17919">
    <property type="entry name" value="DEXHc_Snf"/>
    <property type="match status" value="1"/>
</dbReference>
<dbReference type="OrthoDB" id="448448at2759"/>
<dbReference type="SUPFAM" id="SSF52540">
    <property type="entry name" value="P-loop containing nucleoside triphosphate hydrolases"/>
    <property type="match status" value="2"/>
</dbReference>
<proteinExistence type="predicted"/>